<dbReference type="InterPro" id="IPR011257">
    <property type="entry name" value="DNA_glycosylase"/>
</dbReference>
<feature type="region of interest" description="Disordered" evidence="3">
    <location>
        <begin position="211"/>
        <end position="246"/>
    </location>
</feature>
<reference evidence="5" key="1">
    <citation type="submission" date="2025-08" db="UniProtKB">
        <authorList>
            <consortium name="RefSeq"/>
        </authorList>
    </citation>
    <scope>IDENTIFICATION</scope>
</reference>
<name>A0A1U7ZKU8_NELNU</name>
<dbReference type="PANTHER" id="PTHR15074:SF0">
    <property type="entry name" value="METHYL-CPG-BINDING DOMAIN PROTEIN 4-LIKE PROTEIN"/>
    <property type="match status" value="1"/>
</dbReference>
<dbReference type="RefSeq" id="XP_010252323.1">
    <property type="nucleotide sequence ID" value="XM_010254021.2"/>
</dbReference>
<dbReference type="GO" id="GO:0003824">
    <property type="term" value="F:catalytic activity"/>
    <property type="evidence" value="ECO:0007669"/>
    <property type="project" value="InterPro"/>
</dbReference>
<gene>
    <name evidence="5" type="primary">LOC104593926</name>
</gene>
<feature type="region of interest" description="Disordered" evidence="3">
    <location>
        <begin position="352"/>
        <end position="389"/>
    </location>
</feature>
<feature type="compositionally biased region" description="Basic and acidic residues" evidence="3">
    <location>
        <begin position="142"/>
        <end position="161"/>
    </location>
</feature>
<dbReference type="InParanoid" id="A0A1U7ZKU8"/>
<evidence type="ECO:0000256" key="2">
    <source>
        <dbReference type="ARBA" id="ARBA00023242"/>
    </source>
</evidence>
<dbReference type="GO" id="GO:0006281">
    <property type="term" value="P:DNA repair"/>
    <property type="evidence" value="ECO:0007669"/>
    <property type="project" value="InterPro"/>
</dbReference>
<comment type="subcellular location">
    <subcellularLocation>
        <location evidence="1">Nucleus</location>
    </subcellularLocation>
</comment>
<organism evidence="4 5">
    <name type="scientific">Nelumbo nucifera</name>
    <name type="common">Sacred lotus</name>
    <dbReference type="NCBI Taxonomy" id="4432"/>
    <lineage>
        <taxon>Eukaryota</taxon>
        <taxon>Viridiplantae</taxon>
        <taxon>Streptophyta</taxon>
        <taxon>Embryophyta</taxon>
        <taxon>Tracheophyta</taxon>
        <taxon>Spermatophyta</taxon>
        <taxon>Magnoliopsida</taxon>
        <taxon>Proteales</taxon>
        <taxon>Nelumbonaceae</taxon>
        <taxon>Nelumbo</taxon>
    </lineage>
</organism>
<evidence type="ECO:0000256" key="3">
    <source>
        <dbReference type="SAM" id="MobiDB-lite"/>
    </source>
</evidence>
<dbReference type="FunFam" id="1.10.340.30:FF:000007">
    <property type="entry name" value="Methyl-CpG-binding domain protein 4"/>
    <property type="match status" value="1"/>
</dbReference>
<feature type="region of interest" description="Disordered" evidence="3">
    <location>
        <begin position="1"/>
        <end position="114"/>
    </location>
</feature>
<evidence type="ECO:0000256" key="1">
    <source>
        <dbReference type="ARBA" id="ARBA00004123"/>
    </source>
</evidence>
<dbReference type="Proteomes" id="UP000189703">
    <property type="component" value="Unplaced"/>
</dbReference>
<dbReference type="KEGG" id="nnu:104593926"/>
<accession>A0A1U7ZKU8</accession>
<dbReference type="SUPFAM" id="SSF48150">
    <property type="entry name" value="DNA-glycosylase"/>
    <property type="match status" value="1"/>
</dbReference>
<dbReference type="InterPro" id="IPR045138">
    <property type="entry name" value="MeCP2/MBD4"/>
</dbReference>
<dbReference type="eggNOG" id="ENOG502RY32">
    <property type="taxonomic scope" value="Eukaryota"/>
</dbReference>
<feature type="compositionally biased region" description="Basic and acidic residues" evidence="3">
    <location>
        <begin position="377"/>
        <end position="387"/>
    </location>
</feature>
<feature type="region of interest" description="Disordered" evidence="3">
    <location>
        <begin position="278"/>
        <end position="303"/>
    </location>
</feature>
<dbReference type="OrthoDB" id="10265068at2759"/>
<feature type="compositionally biased region" description="Basic and acidic residues" evidence="3">
    <location>
        <begin position="284"/>
        <end position="296"/>
    </location>
</feature>
<dbReference type="AlphaFoldDB" id="A0A1U7ZKU8"/>
<sequence>MKKRRKRQKSQQTVPPPQQSSSLASLDFETSTPEKLENPKARLLGSPTDDENHSKNKVSCLDETVEEVEENGKEAVALEGEKSGSRRRRRSSDDEKQEKKKKKRRKGGRVVSSYFQKANKGKEMEIDEVLCNSQCLSIDSKVRKDGKLDEKQGKRSKDRVGEQNLHNQIEGVEVSSSDSYRTVKVEELQLEEEVDKIEDSAYRRRRVCHPLRKFQYSPTSPAGEDSKLDEEEEIDSTRSSSNWMVDENVSTEAVRVTMFPPDSHATAKAERVQLEENMGIVEDSPSKRNSKGEKSQNRANKGVEVVSPYFQTSGMQETGTKDMEDLKIRTPKLRKKICSKVAVVSPYFHDAPKEEESDWSDDEKKSKNPLSLSASQRLDEAYKRKTPDNTWKPPRSHFKLLQEEHAHDPWRVVVICMLLNRTSGVQARRVISDLFALCPDAKAATLVATEAIENVIQTLGLQKKRAIMIQRFSKEYLEEGWTHVTQLHGVGKYAADAYAIFCTGKWDRIRPTDHMLNKYWDFLWLLRKYCDTDLVNGE</sequence>
<proteinExistence type="predicted"/>
<keyword evidence="2" id="KW-0539">Nucleus</keyword>
<dbReference type="GeneID" id="104593926"/>
<dbReference type="STRING" id="4432.A0A1U7ZKU8"/>
<feature type="compositionally biased region" description="Polar residues" evidence="3">
    <location>
        <begin position="237"/>
        <end position="246"/>
    </location>
</feature>
<protein>
    <submittedName>
        <fullName evidence="5">Methyl-CpG-binding domain protein 4-like protein</fullName>
    </submittedName>
</protein>
<feature type="compositionally biased region" description="Basic residues" evidence="3">
    <location>
        <begin position="99"/>
        <end position="108"/>
    </location>
</feature>
<dbReference type="Gene3D" id="1.10.340.30">
    <property type="entry name" value="Hypothetical protein, domain 2"/>
    <property type="match status" value="1"/>
</dbReference>
<dbReference type="GO" id="GO:0003677">
    <property type="term" value="F:DNA binding"/>
    <property type="evidence" value="ECO:0000318"/>
    <property type="project" value="GO_Central"/>
</dbReference>
<dbReference type="PANTHER" id="PTHR15074">
    <property type="entry name" value="METHYL-CPG-BINDING PROTEIN"/>
    <property type="match status" value="1"/>
</dbReference>
<keyword evidence="4" id="KW-1185">Reference proteome</keyword>
<feature type="region of interest" description="Disordered" evidence="3">
    <location>
        <begin position="142"/>
        <end position="178"/>
    </location>
</feature>
<evidence type="ECO:0000313" key="4">
    <source>
        <dbReference type="Proteomes" id="UP000189703"/>
    </source>
</evidence>
<dbReference type="GO" id="GO:0005634">
    <property type="term" value="C:nucleus"/>
    <property type="evidence" value="ECO:0000318"/>
    <property type="project" value="GO_Central"/>
</dbReference>
<evidence type="ECO:0000313" key="5">
    <source>
        <dbReference type="RefSeq" id="XP_010252323.1"/>
    </source>
</evidence>